<reference evidence="7" key="1">
    <citation type="submission" date="2014-03" db="EMBL/GenBank/DDBJ databases">
        <authorList>
            <person name="Aksoy S."/>
            <person name="Warren W."/>
            <person name="Wilson R.K."/>
        </authorList>
    </citation>
    <scope>NUCLEOTIDE SEQUENCE [LARGE SCALE GENOMIC DNA]</scope>
    <source>
        <strain evidence="7">IAEA</strain>
    </source>
</reference>
<dbReference type="InterPro" id="IPR040815">
    <property type="entry name" value="Nas2_N"/>
</dbReference>
<evidence type="ECO:0000313" key="6">
    <source>
        <dbReference type="EnsemblMetazoa" id="GBRI033976-PA"/>
    </source>
</evidence>
<keyword evidence="2" id="KW-0143">Chaperone</keyword>
<keyword evidence="7" id="KW-1185">Reference proteome</keyword>
<feature type="coiled-coil region" evidence="3">
    <location>
        <begin position="94"/>
        <end position="121"/>
    </location>
</feature>
<dbReference type="Gene3D" id="2.30.42.10">
    <property type="match status" value="1"/>
</dbReference>
<dbReference type="Gene3D" id="6.10.140.1710">
    <property type="match status" value="1"/>
</dbReference>
<organism evidence="6 7">
    <name type="scientific">Glossina brevipalpis</name>
    <dbReference type="NCBI Taxonomy" id="37001"/>
    <lineage>
        <taxon>Eukaryota</taxon>
        <taxon>Metazoa</taxon>
        <taxon>Ecdysozoa</taxon>
        <taxon>Arthropoda</taxon>
        <taxon>Hexapoda</taxon>
        <taxon>Insecta</taxon>
        <taxon>Pterygota</taxon>
        <taxon>Neoptera</taxon>
        <taxon>Endopterygota</taxon>
        <taxon>Diptera</taxon>
        <taxon>Brachycera</taxon>
        <taxon>Muscomorpha</taxon>
        <taxon>Hippoboscoidea</taxon>
        <taxon>Glossinidae</taxon>
        <taxon>Glossina</taxon>
    </lineage>
</organism>
<comment type="similarity">
    <text evidence="1">Belongs to the proteasome subunit p27 family.</text>
</comment>
<proteinExistence type="inferred from homology"/>
<evidence type="ECO:0000256" key="4">
    <source>
        <dbReference type="SAM" id="MobiDB-lite"/>
    </source>
</evidence>
<reference evidence="6" key="2">
    <citation type="submission" date="2020-05" db="UniProtKB">
        <authorList>
            <consortium name="EnsemblMetazoa"/>
        </authorList>
    </citation>
    <scope>IDENTIFICATION</scope>
    <source>
        <strain evidence="6">IAEA</strain>
    </source>
</reference>
<dbReference type="GO" id="GO:0005634">
    <property type="term" value="C:nucleus"/>
    <property type="evidence" value="ECO:0007669"/>
    <property type="project" value="TreeGrafter"/>
</dbReference>
<evidence type="ECO:0000256" key="2">
    <source>
        <dbReference type="ARBA" id="ARBA00023186"/>
    </source>
</evidence>
<dbReference type="PANTHER" id="PTHR12651">
    <property type="entry name" value="26S PROTEASOME NON-ATPASE REGULATORY SUBUNIT 9"/>
    <property type="match status" value="1"/>
</dbReference>
<dbReference type="GO" id="GO:0005737">
    <property type="term" value="C:cytoplasm"/>
    <property type="evidence" value="ECO:0007669"/>
    <property type="project" value="TreeGrafter"/>
</dbReference>
<dbReference type="EnsemblMetazoa" id="GBRI033976-RA">
    <property type="protein sequence ID" value="GBRI033976-PA"/>
    <property type="gene ID" value="GBRI033976"/>
</dbReference>
<dbReference type="GO" id="GO:0070682">
    <property type="term" value="P:proteasome regulatory particle assembly"/>
    <property type="evidence" value="ECO:0007669"/>
    <property type="project" value="InterPro"/>
</dbReference>
<dbReference type="VEuPathDB" id="VectorBase:GBRI033976"/>
<evidence type="ECO:0000256" key="3">
    <source>
        <dbReference type="SAM" id="Coils"/>
    </source>
</evidence>
<name>A0A1A9WVH5_9MUSC</name>
<dbReference type="AlphaFoldDB" id="A0A1A9WVH5"/>
<dbReference type="Proteomes" id="UP000091820">
    <property type="component" value="Unassembled WGS sequence"/>
</dbReference>
<evidence type="ECO:0000259" key="5">
    <source>
        <dbReference type="Pfam" id="PF18265"/>
    </source>
</evidence>
<sequence>FPRLARIYFPELKLIKIKILRKIIKITRSYINVMGGVQNPNPTKEKLMQLMANKDKLEAKINGFGQILNANIGMHGPLVDSEGYPRNDIDVHQVRQARQQIICLQNDHKTLMKEIEKLLHQLHTGSKNSDERHQQQQQQQQQDTNNESNDDTQEDHETSISEIDFKIIAKVNHVSAGSPAEKAGLRIGDHIARFGTITSSNFNGELQTIASLVKHMQNQRIPLRVVRNGIVLDMTLIPESWSGRGLLGCNIIITNND</sequence>
<feature type="domain" description="Nas2 N-terminal" evidence="5">
    <location>
        <begin position="47"/>
        <end position="123"/>
    </location>
</feature>
<dbReference type="Pfam" id="PF18265">
    <property type="entry name" value="Nas2_N"/>
    <property type="match status" value="1"/>
</dbReference>
<dbReference type="FunFam" id="2.30.42.10:FF:000107">
    <property type="entry name" value="26S proteasome non-ATPase regulatory subunit 9"/>
    <property type="match status" value="1"/>
</dbReference>
<feature type="region of interest" description="Disordered" evidence="4">
    <location>
        <begin position="124"/>
        <end position="158"/>
    </location>
</feature>
<accession>A0A1A9WVH5</accession>
<keyword evidence="3" id="KW-0175">Coiled coil</keyword>
<dbReference type="PANTHER" id="PTHR12651:SF1">
    <property type="entry name" value="26S PROTEASOME NON-ATPASE REGULATORY SUBUNIT 9"/>
    <property type="match status" value="1"/>
</dbReference>
<dbReference type="InterPro" id="IPR035269">
    <property type="entry name" value="PSMD9"/>
</dbReference>
<evidence type="ECO:0000313" key="7">
    <source>
        <dbReference type="Proteomes" id="UP000091820"/>
    </source>
</evidence>
<dbReference type="SUPFAM" id="SSF50156">
    <property type="entry name" value="PDZ domain-like"/>
    <property type="match status" value="1"/>
</dbReference>
<protein>
    <recommendedName>
        <fullName evidence="5">Nas2 N-terminal domain-containing protein</fullName>
    </recommendedName>
</protein>
<dbReference type="STRING" id="37001.A0A1A9WVH5"/>
<dbReference type="InterPro" id="IPR036034">
    <property type="entry name" value="PDZ_sf"/>
</dbReference>
<evidence type="ECO:0000256" key="1">
    <source>
        <dbReference type="ARBA" id="ARBA00005256"/>
    </source>
</evidence>